<proteinExistence type="predicted"/>
<sequence>MSAPDVDDPGRPVAGEPSPHDVRKATFSGAAGFFMETYDFTIYGLVAAYLTVEFFSTADSATSLLVTWAVFAIPFLVRPVGGVVLGSFADRIGRKTVMLLSVVAIAVATALIGLIPSYQTIGIIAPLAVLLCRLAQGFVYGGETAAAITFVGEWTPVRQRASRLALVQTGASVGNLFGSVCAFSLSFLLGPVLMQAWGWRVLFLLAIPLAGVAVYIRFKIGETPVFRRMQSTGDISSTPLRDAVADPATRGRMYQGALLGALMCAGFYVIYIQQPAYLVAEFGFSAQEGLLVTLVGLSLLVVLTPLFGLAADRYGRRAICVGTAGILALASVPLFVLIGSGTLGAAVAGVLLLTAPFAAHNALTLGAIFETLAARTRGTAFAISWGLTVAVFGGAAPFISTGLIALTGFAQSPALLISFAAVLSAVGYLRYSEPVE</sequence>
<dbReference type="InterPro" id="IPR036259">
    <property type="entry name" value="MFS_trans_sf"/>
</dbReference>
<organism evidence="10 11">
    <name type="scientific">Pseudonocardia nematodicida</name>
    <dbReference type="NCBI Taxonomy" id="1206997"/>
    <lineage>
        <taxon>Bacteria</taxon>
        <taxon>Bacillati</taxon>
        <taxon>Actinomycetota</taxon>
        <taxon>Actinomycetes</taxon>
        <taxon>Pseudonocardiales</taxon>
        <taxon>Pseudonocardiaceae</taxon>
        <taxon>Pseudonocardia</taxon>
    </lineage>
</organism>
<dbReference type="Pfam" id="PF07690">
    <property type="entry name" value="MFS_1"/>
    <property type="match status" value="1"/>
</dbReference>
<keyword evidence="6 8" id="KW-1133">Transmembrane helix</keyword>
<protein>
    <submittedName>
        <fullName evidence="10">MFS transporter</fullName>
    </submittedName>
</protein>
<dbReference type="SUPFAM" id="SSF103473">
    <property type="entry name" value="MFS general substrate transporter"/>
    <property type="match status" value="1"/>
</dbReference>
<feature type="domain" description="Major facilitator superfamily (MFS) profile" evidence="9">
    <location>
        <begin position="25"/>
        <end position="436"/>
    </location>
</feature>
<feature type="transmembrane region" description="Helical" evidence="8">
    <location>
        <begin position="318"/>
        <end position="339"/>
    </location>
</feature>
<feature type="transmembrane region" description="Helical" evidence="8">
    <location>
        <begin position="197"/>
        <end position="218"/>
    </location>
</feature>
<keyword evidence="2" id="KW-0813">Transport</keyword>
<evidence type="ECO:0000256" key="3">
    <source>
        <dbReference type="ARBA" id="ARBA00022475"/>
    </source>
</evidence>
<evidence type="ECO:0000256" key="2">
    <source>
        <dbReference type="ARBA" id="ARBA00022448"/>
    </source>
</evidence>
<keyword evidence="3" id="KW-1003">Cell membrane</keyword>
<evidence type="ECO:0000256" key="7">
    <source>
        <dbReference type="ARBA" id="ARBA00023136"/>
    </source>
</evidence>
<dbReference type="Gene3D" id="1.20.1250.20">
    <property type="entry name" value="MFS general substrate transporter like domains"/>
    <property type="match status" value="2"/>
</dbReference>
<comment type="subcellular location">
    <subcellularLocation>
        <location evidence="1">Cell membrane</location>
        <topology evidence="1">Multi-pass membrane protein</topology>
    </subcellularLocation>
</comment>
<keyword evidence="5" id="KW-0769">Symport</keyword>
<dbReference type="RefSeq" id="WP_349300504.1">
    <property type="nucleotide sequence ID" value="NZ_JBEDNQ010000010.1"/>
</dbReference>
<dbReference type="InterPro" id="IPR020846">
    <property type="entry name" value="MFS_dom"/>
</dbReference>
<keyword evidence="7 8" id="KW-0472">Membrane</keyword>
<evidence type="ECO:0000256" key="5">
    <source>
        <dbReference type="ARBA" id="ARBA00022847"/>
    </source>
</evidence>
<feature type="transmembrane region" description="Helical" evidence="8">
    <location>
        <begin position="412"/>
        <end position="431"/>
    </location>
</feature>
<feature type="transmembrane region" description="Helical" evidence="8">
    <location>
        <begin position="97"/>
        <end position="115"/>
    </location>
</feature>
<evidence type="ECO:0000256" key="8">
    <source>
        <dbReference type="SAM" id="Phobius"/>
    </source>
</evidence>
<evidence type="ECO:0000259" key="9">
    <source>
        <dbReference type="PROSITE" id="PS50850"/>
    </source>
</evidence>
<gene>
    <name evidence="10" type="ORF">WIS52_23445</name>
</gene>
<evidence type="ECO:0000313" key="11">
    <source>
        <dbReference type="Proteomes" id="UP001494902"/>
    </source>
</evidence>
<feature type="transmembrane region" description="Helical" evidence="8">
    <location>
        <begin position="345"/>
        <end position="369"/>
    </location>
</feature>
<feature type="transmembrane region" description="Helical" evidence="8">
    <location>
        <begin position="164"/>
        <end position="185"/>
    </location>
</feature>
<feature type="transmembrane region" description="Helical" evidence="8">
    <location>
        <begin position="121"/>
        <end position="152"/>
    </location>
</feature>
<dbReference type="PANTHER" id="PTHR43528:SF1">
    <property type="entry name" value="ALPHA-KETOGLUTARATE PERMEASE"/>
    <property type="match status" value="1"/>
</dbReference>
<dbReference type="PROSITE" id="PS50850">
    <property type="entry name" value="MFS"/>
    <property type="match status" value="1"/>
</dbReference>
<reference evidence="10 11" key="1">
    <citation type="submission" date="2024-03" db="EMBL/GenBank/DDBJ databases">
        <title>Draft genome sequence of Pseudonocardia nematodicida JCM 31783.</title>
        <authorList>
            <person name="Butdee W."/>
            <person name="Duangmal K."/>
        </authorList>
    </citation>
    <scope>NUCLEOTIDE SEQUENCE [LARGE SCALE GENOMIC DNA]</scope>
    <source>
        <strain evidence="10 11">JCM 31783</strain>
    </source>
</reference>
<feature type="transmembrane region" description="Helical" evidence="8">
    <location>
        <begin position="257"/>
        <end position="278"/>
    </location>
</feature>
<feature type="transmembrane region" description="Helical" evidence="8">
    <location>
        <begin position="381"/>
        <end position="406"/>
    </location>
</feature>
<dbReference type="EMBL" id="JBEDNQ010000010">
    <property type="protein sequence ID" value="MEQ3553437.1"/>
    <property type="molecule type" value="Genomic_DNA"/>
</dbReference>
<dbReference type="PANTHER" id="PTHR43528">
    <property type="entry name" value="ALPHA-KETOGLUTARATE PERMEASE"/>
    <property type="match status" value="1"/>
</dbReference>
<keyword evidence="11" id="KW-1185">Reference proteome</keyword>
<dbReference type="InterPro" id="IPR051084">
    <property type="entry name" value="H+-coupled_symporters"/>
</dbReference>
<evidence type="ECO:0000256" key="4">
    <source>
        <dbReference type="ARBA" id="ARBA00022692"/>
    </source>
</evidence>
<feature type="transmembrane region" description="Helical" evidence="8">
    <location>
        <begin position="64"/>
        <end position="85"/>
    </location>
</feature>
<accession>A0ABV1KG41</accession>
<evidence type="ECO:0000313" key="10">
    <source>
        <dbReference type="EMBL" id="MEQ3553437.1"/>
    </source>
</evidence>
<comment type="caution">
    <text evidence="10">The sequence shown here is derived from an EMBL/GenBank/DDBJ whole genome shotgun (WGS) entry which is preliminary data.</text>
</comment>
<evidence type="ECO:0000256" key="6">
    <source>
        <dbReference type="ARBA" id="ARBA00022989"/>
    </source>
</evidence>
<dbReference type="InterPro" id="IPR011701">
    <property type="entry name" value="MFS"/>
</dbReference>
<feature type="transmembrane region" description="Helical" evidence="8">
    <location>
        <begin position="290"/>
        <end position="311"/>
    </location>
</feature>
<evidence type="ECO:0000256" key="1">
    <source>
        <dbReference type="ARBA" id="ARBA00004651"/>
    </source>
</evidence>
<name>A0ABV1KG41_9PSEU</name>
<dbReference type="Proteomes" id="UP001494902">
    <property type="component" value="Unassembled WGS sequence"/>
</dbReference>
<feature type="transmembrane region" description="Helical" evidence="8">
    <location>
        <begin position="33"/>
        <end position="52"/>
    </location>
</feature>
<keyword evidence="4 8" id="KW-0812">Transmembrane</keyword>